<proteinExistence type="predicted"/>
<dbReference type="AlphaFoldDB" id="A0A5B7EZH2"/>
<name>A0A5B7EZH2_PORTR</name>
<evidence type="ECO:0000313" key="3">
    <source>
        <dbReference type="Proteomes" id="UP000324222"/>
    </source>
</evidence>
<feature type="compositionally biased region" description="Basic and acidic residues" evidence="1">
    <location>
        <begin position="27"/>
        <end position="38"/>
    </location>
</feature>
<sequence length="89" mass="10017">MRYQRERKRSSPRALRTSPGEKQQPFGEEHPPEKRTEQEEQGWMKAAVRQSQGHEVGSGVGHSHATRWHQAVGNEETSTATSPAEVKAL</sequence>
<dbReference type="Proteomes" id="UP000324222">
    <property type="component" value="Unassembled WGS sequence"/>
</dbReference>
<dbReference type="EMBL" id="VSRR010004024">
    <property type="protein sequence ID" value="MPC38263.1"/>
    <property type="molecule type" value="Genomic_DNA"/>
</dbReference>
<organism evidence="2 3">
    <name type="scientific">Portunus trituberculatus</name>
    <name type="common">Swimming crab</name>
    <name type="synonym">Neptunus trituberculatus</name>
    <dbReference type="NCBI Taxonomy" id="210409"/>
    <lineage>
        <taxon>Eukaryota</taxon>
        <taxon>Metazoa</taxon>
        <taxon>Ecdysozoa</taxon>
        <taxon>Arthropoda</taxon>
        <taxon>Crustacea</taxon>
        <taxon>Multicrustacea</taxon>
        <taxon>Malacostraca</taxon>
        <taxon>Eumalacostraca</taxon>
        <taxon>Eucarida</taxon>
        <taxon>Decapoda</taxon>
        <taxon>Pleocyemata</taxon>
        <taxon>Brachyura</taxon>
        <taxon>Eubrachyura</taxon>
        <taxon>Portunoidea</taxon>
        <taxon>Portunidae</taxon>
        <taxon>Portuninae</taxon>
        <taxon>Portunus</taxon>
    </lineage>
</organism>
<feature type="region of interest" description="Disordered" evidence="1">
    <location>
        <begin position="1"/>
        <end position="89"/>
    </location>
</feature>
<keyword evidence="3" id="KW-1185">Reference proteome</keyword>
<gene>
    <name evidence="2" type="ORF">E2C01_031768</name>
</gene>
<feature type="compositionally biased region" description="Low complexity" evidence="1">
    <location>
        <begin position="50"/>
        <end position="63"/>
    </location>
</feature>
<comment type="caution">
    <text evidence="2">The sequence shown here is derived from an EMBL/GenBank/DDBJ whole genome shotgun (WGS) entry which is preliminary data.</text>
</comment>
<accession>A0A5B7EZH2</accession>
<feature type="compositionally biased region" description="Basic residues" evidence="1">
    <location>
        <begin position="1"/>
        <end position="11"/>
    </location>
</feature>
<reference evidence="2 3" key="1">
    <citation type="submission" date="2019-05" db="EMBL/GenBank/DDBJ databases">
        <title>Another draft genome of Portunus trituberculatus and its Hox gene families provides insights of decapod evolution.</title>
        <authorList>
            <person name="Jeong J.-H."/>
            <person name="Song I."/>
            <person name="Kim S."/>
            <person name="Choi T."/>
            <person name="Kim D."/>
            <person name="Ryu S."/>
            <person name="Kim W."/>
        </authorList>
    </citation>
    <scope>NUCLEOTIDE SEQUENCE [LARGE SCALE GENOMIC DNA]</scope>
    <source>
        <tissue evidence="2">Muscle</tissue>
    </source>
</reference>
<evidence type="ECO:0000313" key="2">
    <source>
        <dbReference type="EMBL" id="MPC38263.1"/>
    </source>
</evidence>
<protein>
    <submittedName>
        <fullName evidence="2">Uncharacterized protein</fullName>
    </submittedName>
</protein>
<evidence type="ECO:0000256" key="1">
    <source>
        <dbReference type="SAM" id="MobiDB-lite"/>
    </source>
</evidence>